<dbReference type="EMBL" id="CADEAL010001114">
    <property type="protein sequence ID" value="CAB1429230.1"/>
    <property type="molecule type" value="Genomic_DNA"/>
</dbReference>
<evidence type="ECO:0000256" key="1">
    <source>
        <dbReference type="SAM" id="MobiDB-lite"/>
    </source>
</evidence>
<dbReference type="AlphaFoldDB" id="A0A9N7UD56"/>
<accession>A0A9N7UD56</accession>
<feature type="compositionally biased region" description="Polar residues" evidence="1">
    <location>
        <begin position="560"/>
        <end position="572"/>
    </location>
</feature>
<feature type="compositionally biased region" description="Low complexity" evidence="1">
    <location>
        <begin position="319"/>
        <end position="328"/>
    </location>
</feature>
<proteinExistence type="predicted"/>
<feature type="compositionally biased region" description="Basic and acidic residues" evidence="1">
    <location>
        <begin position="50"/>
        <end position="119"/>
    </location>
</feature>
<feature type="region of interest" description="Disordered" evidence="1">
    <location>
        <begin position="534"/>
        <end position="587"/>
    </location>
</feature>
<feature type="region of interest" description="Disordered" evidence="1">
    <location>
        <begin position="35"/>
        <end position="123"/>
    </location>
</feature>
<evidence type="ECO:0000313" key="2">
    <source>
        <dbReference type="EMBL" id="CAB1429230.1"/>
    </source>
</evidence>
<protein>
    <submittedName>
        <fullName evidence="2">Uncharacterized protein</fullName>
    </submittedName>
</protein>
<dbReference type="Proteomes" id="UP001153269">
    <property type="component" value="Unassembled WGS sequence"/>
</dbReference>
<keyword evidence="3" id="KW-1185">Reference proteome</keyword>
<feature type="region of interest" description="Disordered" evidence="1">
    <location>
        <begin position="319"/>
        <end position="338"/>
    </location>
</feature>
<comment type="caution">
    <text evidence="2">The sequence shown here is derived from an EMBL/GenBank/DDBJ whole genome shotgun (WGS) entry which is preliminary data.</text>
</comment>
<feature type="region of interest" description="Disordered" evidence="1">
    <location>
        <begin position="345"/>
        <end position="370"/>
    </location>
</feature>
<organism evidence="2 3">
    <name type="scientific">Pleuronectes platessa</name>
    <name type="common">European plaice</name>
    <dbReference type="NCBI Taxonomy" id="8262"/>
    <lineage>
        <taxon>Eukaryota</taxon>
        <taxon>Metazoa</taxon>
        <taxon>Chordata</taxon>
        <taxon>Craniata</taxon>
        <taxon>Vertebrata</taxon>
        <taxon>Euteleostomi</taxon>
        <taxon>Actinopterygii</taxon>
        <taxon>Neopterygii</taxon>
        <taxon>Teleostei</taxon>
        <taxon>Neoteleostei</taxon>
        <taxon>Acanthomorphata</taxon>
        <taxon>Carangaria</taxon>
        <taxon>Pleuronectiformes</taxon>
        <taxon>Pleuronectoidei</taxon>
        <taxon>Pleuronectidae</taxon>
        <taxon>Pleuronectes</taxon>
    </lineage>
</organism>
<gene>
    <name evidence="2" type="ORF">PLEPLA_LOCUS17206</name>
</gene>
<name>A0A9N7UD56_PLEPL</name>
<reference evidence="2" key="1">
    <citation type="submission" date="2020-03" db="EMBL/GenBank/DDBJ databases">
        <authorList>
            <person name="Weist P."/>
        </authorList>
    </citation>
    <scope>NUCLEOTIDE SEQUENCE</scope>
</reference>
<evidence type="ECO:0000313" key="3">
    <source>
        <dbReference type="Proteomes" id="UP001153269"/>
    </source>
</evidence>
<sequence length="587" mass="64914">MYECSESAPWPKHTDLDSPACFDVSDVTPALQMPLHRQSYPLREPAQPTERAESFKREWEEKGEAKKRRGEEAERDGAVLIGCERERVSEQSWKSHDVSGREQPGRTKLSIEQRSDRSVPHPLVQEPCCTYMRQLWDTSAHDRSRGSIGILSREFCNCRGDRYHTYRVTEPRGSEAAAPPLTPSVPSETMCQHSRSIRLEAAIHTEGREPTSAAFELSGRELLLPESVQNGAEIDECRGYTKRFFYHAIHTLSSHARLLWVNLRFSILPKDTSECRLEEPGIIPATFWIVGNPLYLRPMAQTQVVANFPRARDTLRLSVPLSRPPLGRGMRGRPPPNKELKLLRRHQQPDGGSGSGQGIKAPPRADGRAADKDVSISLGSLCHSDFFLLPNWLASVGLAAIFQFKGEGSMGHGNKETHLTGQSAWHQTAVHGQMRCVRAPCCQETDRKKKQTLSNGDMTCSPGRKLKQTINGPWSLQCSSKIRSTAPPLCAPSLSLCPMLAEGIVSSGGERLSLVRPPTGESDLTAVTQQQVRQQGLGKDPEQRCTPPPPPPKGPIGYTFQPQARACSSMTSPLPVPAPSAQHEHPA</sequence>